<proteinExistence type="predicted"/>
<sequence>MIAWTDVVSRLAPGDSLSPLVGSSRLTVDSVGADRICIRQRLWSACLTRADIDTANRILADAPADVSPVGFSELMRAHYASGTDVTTGCTRLPNLAAVVLLHLGAFAAGPGGR</sequence>
<reference evidence="1 2" key="1">
    <citation type="journal article" date="2019" name="Int. J. Syst. Evol. Microbiol.">
        <title>The Global Catalogue of Microorganisms (GCM) 10K type strain sequencing project: providing services to taxonomists for standard genome sequencing and annotation.</title>
        <authorList>
            <consortium name="The Broad Institute Genomics Platform"/>
            <consortium name="The Broad Institute Genome Sequencing Center for Infectious Disease"/>
            <person name="Wu L."/>
            <person name="Ma J."/>
        </authorList>
    </citation>
    <scope>NUCLEOTIDE SEQUENCE [LARGE SCALE GENOMIC DNA]</scope>
    <source>
        <strain evidence="1 2">JCM 11896</strain>
    </source>
</reference>
<dbReference type="Proteomes" id="UP001501414">
    <property type="component" value="Unassembled WGS sequence"/>
</dbReference>
<dbReference type="EMBL" id="BAAAJK010000005">
    <property type="protein sequence ID" value="GAA1383741.1"/>
    <property type="molecule type" value="Genomic_DNA"/>
</dbReference>
<organism evidence="1 2">
    <name type="scientific">Pseudonocardia kongjuensis</name>
    <dbReference type="NCBI Taxonomy" id="102227"/>
    <lineage>
        <taxon>Bacteria</taxon>
        <taxon>Bacillati</taxon>
        <taxon>Actinomycetota</taxon>
        <taxon>Actinomycetes</taxon>
        <taxon>Pseudonocardiales</taxon>
        <taxon>Pseudonocardiaceae</taxon>
        <taxon>Pseudonocardia</taxon>
    </lineage>
</organism>
<evidence type="ECO:0000313" key="2">
    <source>
        <dbReference type="Proteomes" id="UP001501414"/>
    </source>
</evidence>
<accession>A0ABN1XLI2</accession>
<comment type="caution">
    <text evidence="1">The sequence shown here is derived from an EMBL/GenBank/DDBJ whole genome shotgun (WGS) entry which is preliminary data.</text>
</comment>
<protein>
    <submittedName>
        <fullName evidence="1">Uncharacterized protein</fullName>
    </submittedName>
</protein>
<dbReference type="RefSeq" id="WP_344019507.1">
    <property type="nucleotide sequence ID" value="NZ_BAAAJK010000005.1"/>
</dbReference>
<name>A0ABN1XLI2_9PSEU</name>
<keyword evidence="2" id="KW-1185">Reference proteome</keyword>
<gene>
    <name evidence="1" type="ORF">GCM10009613_13560</name>
</gene>
<evidence type="ECO:0000313" key="1">
    <source>
        <dbReference type="EMBL" id="GAA1383741.1"/>
    </source>
</evidence>